<reference evidence="9" key="2">
    <citation type="journal article" date="2021" name="Genome Biol. Evol.">
        <title>Developing a high-quality reference genome for a parasitic bivalve with doubly uniparental inheritance (Bivalvia: Unionida).</title>
        <authorList>
            <person name="Smith C.H."/>
        </authorList>
    </citation>
    <scope>NUCLEOTIDE SEQUENCE</scope>
    <source>
        <strain evidence="9">CHS0354</strain>
        <tissue evidence="9">Mantle</tissue>
    </source>
</reference>
<evidence type="ECO:0000256" key="4">
    <source>
        <dbReference type="ARBA" id="ARBA00022777"/>
    </source>
</evidence>
<evidence type="ECO:0000259" key="8">
    <source>
        <dbReference type="Pfam" id="PF02224"/>
    </source>
</evidence>
<evidence type="ECO:0000256" key="2">
    <source>
        <dbReference type="ARBA" id="ARBA00022679"/>
    </source>
</evidence>
<dbReference type="CDD" id="cd02020">
    <property type="entry name" value="CMPK"/>
    <property type="match status" value="1"/>
</dbReference>
<accession>A0AAE0T841</accession>
<proteinExistence type="predicted"/>
<evidence type="ECO:0000256" key="7">
    <source>
        <dbReference type="ARBA" id="ARBA00048478"/>
    </source>
</evidence>
<evidence type="ECO:0000256" key="3">
    <source>
        <dbReference type="ARBA" id="ARBA00022741"/>
    </source>
</evidence>
<comment type="catalytic activity">
    <reaction evidence="7">
        <text>CMP + ATP = CDP + ADP</text>
        <dbReference type="Rhea" id="RHEA:11600"/>
        <dbReference type="ChEBI" id="CHEBI:30616"/>
        <dbReference type="ChEBI" id="CHEBI:58069"/>
        <dbReference type="ChEBI" id="CHEBI:60377"/>
        <dbReference type="ChEBI" id="CHEBI:456216"/>
        <dbReference type="EC" id="2.7.4.25"/>
    </reaction>
</comment>
<dbReference type="EC" id="2.7.4.25" evidence="1"/>
<evidence type="ECO:0000313" key="9">
    <source>
        <dbReference type="EMBL" id="KAK3604928.1"/>
    </source>
</evidence>
<name>A0AAE0T841_9BIVA</name>
<dbReference type="InterPro" id="IPR027417">
    <property type="entry name" value="P-loop_NTPase"/>
</dbReference>
<keyword evidence="3" id="KW-0547">Nucleotide-binding</keyword>
<dbReference type="Gene3D" id="3.40.50.300">
    <property type="entry name" value="P-loop containing nucleotide triphosphate hydrolases"/>
    <property type="match status" value="1"/>
</dbReference>
<dbReference type="GO" id="GO:0036431">
    <property type="term" value="F:dCMP kinase activity"/>
    <property type="evidence" value="ECO:0007669"/>
    <property type="project" value="InterPro"/>
</dbReference>
<comment type="catalytic activity">
    <reaction evidence="6">
        <text>dCMP + ATP = dCDP + ADP</text>
        <dbReference type="Rhea" id="RHEA:25094"/>
        <dbReference type="ChEBI" id="CHEBI:30616"/>
        <dbReference type="ChEBI" id="CHEBI:57566"/>
        <dbReference type="ChEBI" id="CHEBI:58593"/>
        <dbReference type="ChEBI" id="CHEBI:456216"/>
        <dbReference type="EC" id="2.7.4.25"/>
    </reaction>
</comment>
<reference evidence="9" key="1">
    <citation type="journal article" date="2021" name="Genome Biol. Evol.">
        <title>A High-Quality Reference Genome for a Parasitic Bivalve with Doubly Uniparental Inheritance (Bivalvia: Unionida).</title>
        <authorList>
            <person name="Smith C.H."/>
        </authorList>
    </citation>
    <scope>NUCLEOTIDE SEQUENCE</scope>
    <source>
        <strain evidence="9">CHS0354</strain>
    </source>
</reference>
<dbReference type="SUPFAM" id="SSF52540">
    <property type="entry name" value="P-loop containing nucleoside triphosphate hydrolases"/>
    <property type="match status" value="1"/>
</dbReference>
<keyword evidence="5" id="KW-0067">ATP-binding</keyword>
<dbReference type="Pfam" id="PF02224">
    <property type="entry name" value="Cytidylate_kin"/>
    <property type="match status" value="1"/>
</dbReference>
<evidence type="ECO:0000256" key="5">
    <source>
        <dbReference type="ARBA" id="ARBA00022840"/>
    </source>
</evidence>
<reference evidence="9" key="3">
    <citation type="submission" date="2023-05" db="EMBL/GenBank/DDBJ databases">
        <authorList>
            <person name="Smith C.H."/>
        </authorList>
    </citation>
    <scope>NUCLEOTIDE SEQUENCE</scope>
    <source>
        <strain evidence="9">CHS0354</strain>
        <tissue evidence="9">Mantle</tissue>
    </source>
</reference>
<dbReference type="AlphaFoldDB" id="A0AAE0T841"/>
<dbReference type="EMBL" id="JAEAOA010000085">
    <property type="protein sequence ID" value="KAK3604928.1"/>
    <property type="molecule type" value="Genomic_DNA"/>
</dbReference>
<comment type="caution">
    <text evidence="9">The sequence shown here is derived from an EMBL/GenBank/DDBJ whole genome shotgun (WGS) entry which is preliminary data.</text>
</comment>
<keyword evidence="4" id="KW-0418">Kinase</keyword>
<evidence type="ECO:0000313" key="10">
    <source>
        <dbReference type="Proteomes" id="UP001195483"/>
    </source>
</evidence>
<evidence type="ECO:0000256" key="6">
    <source>
        <dbReference type="ARBA" id="ARBA00047615"/>
    </source>
</evidence>
<evidence type="ECO:0000256" key="1">
    <source>
        <dbReference type="ARBA" id="ARBA00012906"/>
    </source>
</evidence>
<dbReference type="GO" id="GO:0006139">
    <property type="term" value="P:nucleobase-containing compound metabolic process"/>
    <property type="evidence" value="ECO:0007669"/>
    <property type="project" value="InterPro"/>
</dbReference>
<organism evidence="9 10">
    <name type="scientific">Potamilus streckersoni</name>
    <dbReference type="NCBI Taxonomy" id="2493646"/>
    <lineage>
        <taxon>Eukaryota</taxon>
        <taxon>Metazoa</taxon>
        <taxon>Spiralia</taxon>
        <taxon>Lophotrochozoa</taxon>
        <taxon>Mollusca</taxon>
        <taxon>Bivalvia</taxon>
        <taxon>Autobranchia</taxon>
        <taxon>Heteroconchia</taxon>
        <taxon>Palaeoheterodonta</taxon>
        <taxon>Unionida</taxon>
        <taxon>Unionoidea</taxon>
        <taxon>Unionidae</taxon>
        <taxon>Ambleminae</taxon>
        <taxon>Lampsilini</taxon>
        <taxon>Potamilus</taxon>
    </lineage>
</organism>
<gene>
    <name evidence="9" type="ORF">CHS0354_000592</name>
</gene>
<keyword evidence="2" id="KW-0808">Transferase</keyword>
<keyword evidence="10" id="KW-1185">Reference proteome</keyword>
<protein>
    <recommendedName>
        <fullName evidence="1">(d)CMP kinase</fullName>
        <ecNumber evidence="1">2.7.4.25</ecNumber>
    </recommendedName>
</protein>
<dbReference type="InterPro" id="IPR011994">
    <property type="entry name" value="Cytidylate_kinase_dom"/>
</dbReference>
<dbReference type="GO" id="GO:0005524">
    <property type="term" value="F:ATP binding"/>
    <property type="evidence" value="ECO:0007669"/>
    <property type="project" value="UniProtKB-KW"/>
</dbReference>
<dbReference type="Proteomes" id="UP001195483">
    <property type="component" value="Unassembled WGS sequence"/>
</dbReference>
<feature type="domain" description="Cytidylate kinase" evidence="8">
    <location>
        <begin position="2"/>
        <end position="109"/>
    </location>
</feature>
<sequence length="145" mass="16354">MQQDIGSKKGVVMDGRDIGTVVFPNAELKIFMTANSEIRAKRRTAELDSKSNTKLHFTVKQIKHELENRDNQDITRKQSALMKAYDAIVIDTSHLTFNEQVDTILKLAKERILIRGCVTFVDLGKACNQFFCVGGSIVRRLPLSN</sequence>